<dbReference type="RefSeq" id="XP_055868162.1">
    <property type="nucleotide sequence ID" value="XM_056012187.1"/>
</dbReference>
<dbReference type="PANTHER" id="PTHR16308">
    <property type="entry name" value="UBIQUITIN ASSOCIATED PROTEIN 2-LIKE/LINGERER"/>
    <property type="match status" value="1"/>
</dbReference>
<feature type="domain" description="UBA" evidence="5">
    <location>
        <begin position="68"/>
        <end position="112"/>
    </location>
</feature>
<feature type="compositionally biased region" description="Polar residues" evidence="4">
    <location>
        <begin position="1050"/>
        <end position="1089"/>
    </location>
</feature>
<dbReference type="SMART" id="SM00165">
    <property type="entry name" value="UBA"/>
    <property type="match status" value="1"/>
</dbReference>
<dbReference type="InterPro" id="IPR022166">
    <property type="entry name" value="UBAP2/Lig"/>
</dbReference>
<feature type="compositionally biased region" description="Low complexity" evidence="4">
    <location>
        <begin position="534"/>
        <end position="547"/>
    </location>
</feature>
<feature type="compositionally biased region" description="Low complexity" evidence="4">
    <location>
        <begin position="769"/>
        <end position="797"/>
    </location>
</feature>
<feature type="compositionally biased region" description="Basic and acidic residues" evidence="4">
    <location>
        <begin position="17"/>
        <end position="29"/>
    </location>
</feature>
<dbReference type="InterPro" id="IPR015940">
    <property type="entry name" value="UBA"/>
</dbReference>
<feature type="compositionally biased region" description="Polar residues" evidence="4">
    <location>
        <begin position="677"/>
        <end position="745"/>
    </location>
</feature>
<keyword evidence="2" id="KW-0963">Cytoplasm</keyword>
<dbReference type="PANTHER" id="PTHR16308:SF13">
    <property type="entry name" value="PROTEIN LINGERER"/>
    <property type="match status" value="1"/>
</dbReference>
<feature type="compositionally biased region" description="Low complexity" evidence="4">
    <location>
        <begin position="876"/>
        <end position="887"/>
    </location>
</feature>
<feature type="region of interest" description="Disordered" evidence="4">
    <location>
        <begin position="1"/>
        <end position="73"/>
    </location>
</feature>
<dbReference type="Gene3D" id="1.10.8.10">
    <property type="entry name" value="DNA helicase RuvA subunit, C-terminal domain"/>
    <property type="match status" value="1"/>
</dbReference>
<feature type="compositionally biased region" description="Basic and acidic residues" evidence="4">
    <location>
        <begin position="247"/>
        <end position="264"/>
    </location>
</feature>
<gene>
    <name evidence="7 8" type="primary">LOC106079908</name>
</gene>
<feature type="compositionally biased region" description="Basic and acidic residues" evidence="4">
    <location>
        <begin position="114"/>
        <end position="125"/>
    </location>
</feature>
<dbReference type="Pfam" id="PF12478">
    <property type="entry name" value="UBAP2-Lig"/>
    <property type="match status" value="1"/>
</dbReference>
<feature type="compositionally biased region" description="Basic and acidic residues" evidence="4">
    <location>
        <begin position="145"/>
        <end position="172"/>
    </location>
</feature>
<feature type="compositionally biased region" description="Polar residues" evidence="4">
    <location>
        <begin position="1252"/>
        <end position="1272"/>
    </location>
</feature>
<protein>
    <submittedName>
        <fullName evidence="7 8">Protein lingerer isoform X1</fullName>
    </submittedName>
</protein>
<feature type="region of interest" description="Disordered" evidence="4">
    <location>
        <begin position="453"/>
        <end position="567"/>
    </location>
</feature>
<dbReference type="GO" id="GO:0005634">
    <property type="term" value="C:nucleus"/>
    <property type="evidence" value="ECO:0007669"/>
    <property type="project" value="TreeGrafter"/>
</dbReference>
<feature type="compositionally biased region" description="Polar residues" evidence="4">
    <location>
        <begin position="759"/>
        <end position="768"/>
    </location>
</feature>
<evidence type="ECO:0000313" key="8">
    <source>
        <dbReference type="RefSeq" id="XP_055868167.1"/>
    </source>
</evidence>
<keyword evidence="6" id="KW-1185">Reference proteome</keyword>
<feature type="compositionally biased region" description="Low complexity" evidence="4">
    <location>
        <begin position="30"/>
        <end position="48"/>
    </location>
</feature>
<feature type="compositionally biased region" description="Low complexity" evidence="4">
    <location>
        <begin position="400"/>
        <end position="413"/>
    </location>
</feature>
<feature type="region of interest" description="Disordered" evidence="4">
    <location>
        <begin position="918"/>
        <end position="987"/>
    </location>
</feature>
<feature type="compositionally biased region" description="Polar residues" evidence="4">
    <location>
        <begin position="620"/>
        <end position="633"/>
    </location>
</feature>
<evidence type="ECO:0000256" key="2">
    <source>
        <dbReference type="ARBA" id="ARBA00022490"/>
    </source>
</evidence>
<dbReference type="OMA" id="TYSSGIM"/>
<organism evidence="6 7">
    <name type="scientific">Biomphalaria glabrata</name>
    <name type="common">Bloodfluke planorb</name>
    <name type="synonym">Freshwater snail</name>
    <dbReference type="NCBI Taxonomy" id="6526"/>
    <lineage>
        <taxon>Eukaryota</taxon>
        <taxon>Metazoa</taxon>
        <taxon>Spiralia</taxon>
        <taxon>Lophotrochozoa</taxon>
        <taxon>Mollusca</taxon>
        <taxon>Gastropoda</taxon>
        <taxon>Heterobranchia</taxon>
        <taxon>Euthyneura</taxon>
        <taxon>Panpulmonata</taxon>
        <taxon>Hygrophila</taxon>
        <taxon>Lymnaeoidea</taxon>
        <taxon>Planorbidae</taxon>
        <taxon>Biomphalaria</taxon>
    </lineage>
</organism>
<reference evidence="7 8" key="1">
    <citation type="submission" date="2025-04" db="UniProtKB">
        <authorList>
            <consortium name="RefSeq"/>
        </authorList>
    </citation>
    <scope>IDENTIFICATION</scope>
</reference>
<dbReference type="SUPFAM" id="SSF46934">
    <property type="entry name" value="UBA-like"/>
    <property type="match status" value="1"/>
</dbReference>
<dbReference type="GeneID" id="106079908"/>
<accession>A0A9W2YZN2</accession>
<feature type="compositionally biased region" description="Polar residues" evidence="4">
    <location>
        <begin position="484"/>
        <end position="495"/>
    </location>
</feature>
<feature type="compositionally biased region" description="Basic and acidic residues" evidence="4">
    <location>
        <begin position="634"/>
        <end position="646"/>
    </location>
</feature>
<feature type="compositionally biased region" description="Polar residues" evidence="4">
    <location>
        <begin position="648"/>
        <end position="670"/>
    </location>
</feature>
<dbReference type="PROSITE" id="PS50030">
    <property type="entry name" value="UBA"/>
    <property type="match status" value="1"/>
</dbReference>
<proteinExistence type="predicted"/>
<feature type="compositionally biased region" description="Polar residues" evidence="4">
    <location>
        <begin position="49"/>
        <end position="66"/>
    </location>
</feature>
<feature type="compositionally biased region" description="Low complexity" evidence="4">
    <location>
        <begin position="930"/>
        <end position="975"/>
    </location>
</feature>
<dbReference type="InterPro" id="IPR009060">
    <property type="entry name" value="UBA-like_sf"/>
</dbReference>
<feature type="region of interest" description="Disordered" evidence="4">
    <location>
        <begin position="1161"/>
        <end position="1188"/>
    </location>
</feature>
<evidence type="ECO:0000313" key="7">
    <source>
        <dbReference type="RefSeq" id="XP_055868162.1"/>
    </source>
</evidence>
<dbReference type="GO" id="GO:0005737">
    <property type="term" value="C:cytoplasm"/>
    <property type="evidence" value="ECO:0007669"/>
    <property type="project" value="UniProtKB-SubCell"/>
</dbReference>
<feature type="region of interest" description="Disordered" evidence="4">
    <location>
        <begin position="317"/>
        <end position="338"/>
    </location>
</feature>
<evidence type="ECO:0000256" key="3">
    <source>
        <dbReference type="ARBA" id="ARBA00022553"/>
    </source>
</evidence>
<feature type="compositionally biased region" description="Polar residues" evidence="4">
    <location>
        <begin position="556"/>
        <end position="567"/>
    </location>
</feature>
<feature type="region of interest" description="Disordered" evidence="4">
    <location>
        <begin position="1043"/>
        <end position="1089"/>
    </location>
</feature>
<feature type="region of interest" description="Disordered" evidence="4">
    <location>
        <begin position="394"/>
        <end position="413"/>
    </location>
</feature>
<evidence type="ECO:0000313" key="6">
    <source>
        <dbReference type="Proteomes" id="UP001165740"/>
    </source>
</evidence>
<feature type="compositionally biased region" description="Polar residues" evidence="4">
    <location>
        <begin position="453"/>
        <end position="463"/>
    </location>
</feature>
<feature type="region of interest" description="Disordered" evidence="4">
    <location>
        <begin position="620"/>
        <end position="889"/>
    </location>
</feature>
<feature type="compositionally biased region" description="Gly residues" evidence="4">
    <location>
        <begin position="229"/>
        <end position="241"/>
    </location>
</feature>
<feature type="compositionally biased region" description="Low complexity" evidence="4">
    <location>
        <begin position="821"/>
        <end position="842"/>
    </location>
</feature>
<name>A0A9W2YZN2_BIOGL</name>
<dbReference type="CDD" id="cd14277">
    <property type="entry name" value="UBA_UBP2_like"/>
    <property type="match status" value="1"/>
</dbReference>
<evidence type="ECO:0000259" key="5">
    <source>
        <dbReference type="PROSITE" id="PS50030"/>
    </source>
</evidence>
<dbReference type="RefSeq" id="XP_055868167.1">
    <property type="nucleotide sequence ID" value="XM_056012192.1"/>
</dbReference>
<comment type="subcellular location">
    <subcellularLocation>
        <location evidence="1">Cytoplasm</location>
    </subcellularLocation>
</comment>
<feature type="region of interest" description="Disordered" evidence="4">
    <location>
        <begin position="98"/>
        <end position="297"/>
    </location>
</feature>
<feature type="compositionally biased region" description="Low complexity" evidence="4">
    <location>
        <begin position="275"/>
        <end position="285"/>
    </location>
</feature>
<evidence type="ECO:0000256" key="1">
    <source>
        <dbReference type="ARBA" id="ARBA00004496"/>
    </source>
</evidence>
<feature type="region of interest" description="Disordered" evidence="4">
    <location>
        <begin position="1243"/>
        <end position="1286"/>
    </location>
</feature>
<feature type="compositionally biased region" description="Low complexity" evidence="4">
    <location>
        <begin position="746"/>
        <end position="758"/>
    </location>
</feature>
<feature type="compositionally biased region" description="Basic and acidic residues" evidence="4">
    <location>
        <begin position="189"/>
        <end position="225"/>
    </location>
</feature>
<keyword evidence="3" id="KW-0597">Phosphoprotein</keyword>
<sequence length="1286" mass="137981">MSASVGTMRGGSNRHSGTKEKTLKGEKGTGSKQKSSQSTLKSESQSSKMHPTQEQIILAQRLNTNHSDADPKTKKLVDELMELTGKSEDVVVIALHDAENDADRAVNMLLEGDNEQRGEWREQGGKRKKKATNQKDGSNQGNEDNEGRGNKDRGDKEDKDQEGVVERFDAPPRRGRQNGGPPPRLARGRGRDRGNFGDRDRNNAEDWDIDKGEDRRERSGSDRGRPRGRGFGGKRGGGGRGRFNNSSDRDNRSFNRVPRFEKANHSQPLEGPEIDTWTNETAETNTNKDTDWDNWNDTWVNEEDQWTGTLEETKVFTPSQMKIPEPDPVISEPPSSLGQRLDVGSLFIESAKYSKAPDYTKPSSDAYITQFNQAATESIKNTIGIGSASRAPASSLTIPQQSSSNTLGLSSLTQSSGHVQSSVLGNLAQGSQSSMSQTMTQLSQITQSSNQAIGLGSQQSSRDQAPPAQSRIQSVMQQQQQQQNIPTSLSASLQQRPKPPRSKLPPPSKIPSSAVEMPGHIPRNPQLDLQFGIDFTSDSGTSFSFGAGDDGEVPSSYPTSTSNGSQSVISNHLSQAHVAKSNDSNSMVLNMKTSPSAGSNKVLTSMEAQQSNRTTTVYHNSVYTSSPPKNENQSLERDQNKLEHKSSPMMSQRSGSTLSQSKESSSNYPTANGYAPSYQTHQKASSISQTQTYTHTTNSQPPQSTNFSGQYPASQSYPSNLSAPPSATQYPPGQPPQFNNAQNQYSSGQGQFASAGSSNHTSIPHANHQSQYSGTQNSYSSGGQSQYSSYPNNSSFPTQPNYPSTNQSGGSNSTLYPVTTQSGGSSYNSQSNSYQSPSAGSYHTRDSQQNASVTTQSNTGVTYPTASQSVSLKPASSQTNTNYNSQNFAPAPVTLQTSSLTNKLEQNLSKITLKDTASLDGHPSAQYDHSNTSTTVSTSLSLPSSTSSASLSTGTTTISSTSTATSITSTSRIASMPSTSKAPPNLPPGVPLMGQYIMGQSTMPPYFTVPPLYGFEPDMLLQQRMPMQTGSYYDIGAFPAPAGSALPTGRDQQQPLTTVSFSGTSADSSKMTRVDAQSPNSTSQPQNAQQIPINFHYGYYYPSMFPGATSIQYPPVFPVTPVTNTAAHTGATANPQFQKTFASVYAPKGYDELNQAQDFSKTGYGSSSSTGKSSGTRSGTSDITPNAYNKTHSQAFDKQGFHGGTPPPFNLPLATATQAGPMAAPTTPYGAPFVPVMAAHQPHSQMMHHPIQQDSNSSTSRGLNQQGNQSKSGGAKGYGAPQYWNN</sequence>
<feature type="region of interest" description="Disordered" evidence="4">
    <location>
        <begin position="1196"/>
        <end position="1215"/>
    </location>
</feature>
<feature type="compositionally biased region" description="Low complexity" evidence="4">
    <location>
        <begin position="1161"/>
        <end position="1181"/>
    </location>
</feature>
<evidence type="ECO:0000256" key="4">
    <source>
        <dbReference type="SAM" id="MobiDB-lite"/>
    </source>
</evidence>
<dbReference type="Proteomes" id="UP001165740">
    <property type="component" value="Chromosome 1"/>
</dbReference>
<feature type="compositionally biased region" description="Polar residues" evidence="4">
    <location>
        <begin position="798"/>
        <end position="820"/>
    </location>
</feature>
<dbReference type="InterPro" id="IPR051833">
    <property type="entry name" value="TC-DDR_regulator"/>
</dbReference>
<dbReference type="OrthoDB" id="5918007at2759"/>
<feature type="compositionally biased region" description="Polar residues" evidence="4">
    <location>
        <begin position="847"/>
        <end position="875"/>
    </location>
</feature>